<dbReference type="EMBL" id="PNBA02000004">
    <property type="protein sequence ID" value="KAG6428526.1"/>
    <property type="molecule type" value="Genomic_DNA"/>
</dbReference>
<accession>A0A8X8Y9F8</accession>
<name>A0A8X8Y9F8_SALSN</name>
<feature type="region of interest" description="Disordered" evidence="1">
    <location>
        <begin position="1"/>
        <end position="60"/>
    </location>
</feature>
<dbReference type="AlphaFoldDB" id="A0A8X8Y9F8"/>
<protein>
    <submittedName>
        <fullName evidence="2">Uncharacterized protein</fullName>
    </submittedName>
</protein>
<sequence length="191" mass="20188">MASRKPSPNCYNGPIKRNQKCRLPRDPPLGIDDPTDLGDHDHRGRVIFPRPPEVGPGRDVPPRPDAAAVDGEARVLVRVGFALRRDGVVLPSQRLARLDAAVLEDRGGVAEDEVDGARDGAVAVELAVGVRVEGVLVGVEAAAVEDGAVGGGSDGRGLELFWAGGVLEAHVHRHEAAAFCDCKDIFLTKKS</sequence>
<evidence type="ECO:0000256" key="1">
    <source>
        <dbReference type="SAM" id="MobiDB-lite"/>
    </source>
</evidence>
<proteinExistence type="predicted"/>
<dbReference type="Proteomes" id="UP000298416">
    <property type="component" value="Unassembled WGS sequence"/>
</dbReference>
<organism evidence="2">
    <name type="scientific">Salvia splendens</name>
    <name type="common">Scarlet sage</name>
    <dbReference type="NCBI Taxonomy" id="180675"/>
    <lineage>
        <taxon>Eukaryota</taxon>
        <taxon>Viridiplantae</taxon>
        <taxon>Streptophyta</taxon>
        <taxon>Embryophyta</taxon>
        <taxon>Tracheophyta</taxon>
        <taxon>Spermatophyta</taxon>
        <taxon>Magnoliopsida</taxon>
        <taxon>eudicotyledons</taxon>
        <taxon>Gunneridae</taxon>
        <taxon>Pentapetalae</taxon>
        <taxon>asterids</taxon>
        <taxon>lamiids</taxon>
        <taxon>Lamiales</taxon>
        <taxon>Lamiaceae</taxon>
        <taxon>Nepetoideae</taxon>
        <taxon>Mentheae</taxon>
        <taxon>Salviinae</taxon>
        <taxon>Salvia</taxon>
        <taxon>Salvia subgen. Calosphace</taxon>
        <taxon>core Calosphace</taxon>
    </lineage>
</organism>
<comment type="caution">
    <text evidence="2">The sequence shown here is derived from an EMBL/GenBank/DDBJ whole genome shotgun (WGS) entry which is preliminary data.</text>
</comment>
<evidence type="ECO:0000313" key="2">
    <source>
        <dbReference type="EMBL" id="KAG6428526.1"/>
    </source>
</evidence>
<evidence type="ECO:0000313" key="3">
    <source>
        <dbReference type="Proteomes" id="UP000298416"/>
    </source>
</evidence>
<reference evidence="2" key="2">
    <citation type="submission" date="2020-08" db="EMBL/GenBank/DDBJ databases">
        <title>Plant Genome Project.</title>
        <authorList>
            <person name="Zhang R.-G."/>
        </authorList>
    </citation>
    <scope>NUCLEOTIDE SEQUENCE</scope>
    <source>
        <strain evidence="2">Huo1</strain>
        <tissue evidence="2">Leaf</tissue>
    </source>
</reference>
<keyword evidence="3" id="KW-1185">Reference proteome</keyword>
<reference evidence="2" key="1">
    <citation type="submission" date="2018-01" db="EMBL/GenBank/DDBJ databases">
        <authorList>
            <person name="Mao J.F."/>
        </authorList>
    </citation>
    <scope>NUCLEOTIDE SEQUENCE</scope>
    <source>
        <strain evidence="2">Huo1</strain>
        <tissue evidence="2">Leaf</tissue>
    </source>
</reference>
<gene>
    <name evidence="2" type="ORF">SASPL_112778</name>
</gene>